<dbReference type="EMBL" id="GDQN01008678">
    <property type="protein sequence ID" value="JAT82376.1"/>
    <property type="molecule type" value="Transcribed_RNA"/>
</dbReference>
<dbReference type="PANTHER" id="PTHR12147:SF22">
    <property type="entry name" value="ENDOPLASMIC RETICULUM METALLOPEPTIDASE 1"/>
    <property type="match status" value="1"/>
</dbReference>
<feature type="transmembrane region" description="Helical" evidence="15">
    <location>
        <begin position="533"/>
        <end position="557"/>
    </location>
</feature>
<feature type="domain" description="Peptidase M28" evidence="16">
    <location>
        <begin position="93"/>
        <end position="289"/>
    </location>
</feature>
<evidence type="ECO:0000256" key="6">
    <source>
        <dbReference type="ARBA" id="ARBA00022723"/>
    </source>
</evidence>
<dbReference type="Gene3D" id="3.40.630.10">
    <property type="entry name" value="Zn peptidases"/>
    <property type="match status" value="1"/>
</dbReference>
<dbReference type="CDD" id="cd03875">
    <property type="entry name" value="M28_Fxna_like"/>
    <property type="match status" value="1"/>
</dbReference>
<evidence type="ECO:0000256" key="15">
    <source>
        <dbReference type="SAM" id="Phobius"/>
    </source>
</evidence>
<keyword evidence="12 15" id="KW-0472">Membrane</keyword>
<evidence type="ECO:0000256" key="3">
    <source>
        <dbReference type="ARBA" id="ARBA00010918"/>
    </source>
</evidence>
<dbReference type="GO" id="GO:0006508">
    <property type="term" value="P:proteolysis"/>
    <property type="evidence" value="ECO:0007669"/>
    <property type="project" value="UniProtKB-KW"/>
</dbReference>
<dbReference type="GO" id="GO:0046872">
    <property type="term" value="F:metal ion binding"/>
    <property type="evidence" value="ECO:0007669"/>
    <property type="project" value="UniProtKB-KW"/>
</dbReference>
<evidence type="ECO:0000256" key="11">
    <source>
        <dbReference type="ARBA" id="ARBA00023049"/>
    </source>
</evidence>
<dbReference type="InterPro" id="IPR053973">
    <property type="entry name" value="ERMP1-like_C"/>
</dbReference>
<evidence type="ECO:0000256" key="9">
    <source>
        <dbReference type="ARBA" id="ARBA00022833"/>
    </source>
</evidence>
<evidence type="ECO:0000313" key="18">
    <source>
        <dbReference type="EMBL" id="JAT82376.1"/>
    </source>
</evidence>
<feature type="transmembrane region" description="Helical" evidence="15">
    <location>
        <begin position="358"/>
        <end position="385"/>
    </location>
</feature>
<feature type="transmembrane region" description="Helical" evidence="15">
    <location>
        <begin position="397"/>
        <end position="418"/>
    </location>
</feature>
<gene>
    <name evidence="18" type="ORF">g.15891</name>
</gene>
<evidence type="ECO:0000256" key="14">
    <source>
        <dbReference type="ARBA" id="ARBA00078796"/>
    </source>
</evidence>
<feature type="transmembrane region" description="Helical" evidence="15">
    <location>
        <begin position="439"/>
        <end position="458"/>
    </location>
</feature>
<feature type="domain" description="Endoplasmic reticulum metallopeptidase 1-like C-terminal" evidence="17">
    <location>
        <begin position="589"/>
        <end position="819"/>
    </location>
</feature>
<evidence type="ECO:0000256" key="13">
    <source>
        <dbReference type="ARBA" id="ARBA00023180"/>
    </source>
</evidence>
<feature type="transmembrane region" description="Helical" evidence="15">
    <location>
        <begin position="562"/>
        <end position="581"/>
    </location>
</feature>
<evidence type="ECO:0000259" key="16">
    <source>
        <dbReference type="Pfam" id="PF04389"/>
    </source>
</evidence>
<reference evidence="18" key="1">
    <citation type="submission" date="2015-09" db="EMBL/GenBank/DDBJ databases">
        <title>De novo assembly of Pectinophora gossypiella (Pink Bollworm) gut transcriptome.</title>
        <authorList>
            <person name="Tassone E.E."/>
        </authorList>
    </citation>
    <scope>NUCLEOTIDE SEQUENCE</scope>
</reference>
<evidence type="ECO:0000256" key="2">
    <source>
        <dbReference type="ARBA" id="ARBA00004477"/>
    </source>
</evidence>
<evidence type="ECO:0000256" key="8">
    <source>
        <dbReference type="ARBA" id="ARBA00022824"/>
    </source>
</evidence>
<evidence type="ECO:0000256" key="1">
    <source>
        <dbReference type="ARBA" id="ARBA00001947"/>
    </source>
</evidence>
<keyword evidence="11" id="KW-0482">Metalloprotease</keyword>
<keyword evidence="6" id="KW-0479">Metal-binding</keyword>
<evidence type="ECO:0000256" key="12">
    <source>
        <dbReference type="ARBA" id="ARBA00023136"/>
    </source>
</evidence>
<name>A0A1E1W5X9_PECGO</name>
<dbReference type="InterPro" id="IPR048024">
    <property type="entry name" value="Fxna-like_M28_dom"/>
</dbReference>
<dbReference type="FunFam" id="3.40.630.10:FF:000008">
    <property type="entry name" value="Endoplasmic reticulum metallopeptidase 1"/>
    <property type="match status" value="1"/>
</dbReference>
<evidence type="ECO:0000256" key="10">
    <source>
        <dbReference type="ARBA" id="ARBA00022989"/>
    </source>
</evidence>
<comment type="subcellular location">
    <subcellularLocation>
        <location evidence="2">Endoplasmic reticulum membrane</location>
        <topology evidence="2">Multi-pass membrane protein</topology>
    </subcellularLocation>
</comment>
<comment type="cofactor">
    <cofactor evidence="1">
        <name>Zn(2+)</name>
        <dbReference type="ChEBI" id="CHEBI:29105"/>
    </cofactor>
</comment>
<dbReference type="Pfam" id="PF22248">
    <property type="entry name" value="ERMP1_C"/>
    <property type="match status" value="1"/>
</dbReference>
<dbReference type="PANTHER" id="PTHR12147">
    <property type="entry name" value="METALLOPEPTIDASE M28 FAMILY MEMBER"/>
    <property type="match status" value="1"/>
</dbReference>
<dbReference type="GO" id="GO:0008235">
    <property type="term" value="F:metalloexopeptidase activity"/>
    <property type="evidence" value="ECO:0007669"/>
    <property type="project" value="InterPro"/>
</dbReference>
<feature type="transmembrane region" description="Helical" evidence="15">
    <location>
        <begin position="464"/>
        <end position="482"/>
    </location>
</feature>
<organism evidence="18">
    <name type="scientific">Pectinophora gossypiella</name>
    <name type="common">Cotton pink bollworm</name>
    <name type="synonym">Depressaria gossypiella</name>
    <dbReference type="NCBI Taxonomy" id="13191"/>
    <lineage>
        <taxon>Eukaryota</taxon>
        <taxon>Metazoa</taxon>
        <taxon>Ecdysozoa</taxon>
        <taxon>Arthropoda</taxon>
        <taxon>Hexapoda</taxon>
        <taxon>Insecta</taxon>
        <taxon>Pterygota</taxon>
        <taxon>Neoptera</taxon>
        <taxon>Endopterygota</taxon>
        <taxon>Lepidoptera</taxon>
        <taxon>Glossata</taxon>
        <taxon>Ditrysia</taxon>
        <taxon>Gelechioidea</taxon>
        <taxon>Gelechiidae</taxon>
        <taxon>Apatetrinae</taxon>
        <taxon>Pectinophora</taxon>
    </lineage>
</organism>
<keyword evidence="4" id="KW-0645">Protease</keyword>
<accession>A0A1E1W5X9</accession>
<protein>
    <recommendedName>
        <fullName evidence="14">FXNA-like protease</fullName>
    </recommendedName>
</protein>
<keyword evidence="8" id="KW-0256">Endoplasmic reticulum</keyword>
<dbReference type="GO" id="GO:0005789">
    <property type="term" value="C:endoplasmic reticulum membrane"/>
    <property type="evidence" value="ECO:0007669"/>
    <property type="project" value="UniProtKB-SubCell"/>
</dbReference>
<feature type="transmembrane region" description="Helical" evidence="15">
    <location>
        <begin position="313"/>
        <end position="346"/>
    </location>
</feature>
<keyword evidence="10 15" id="KW-1133">Transmembrane helix</keyword>
<dbReference type="OrthoDB" id="76293at2759"/>
<proteinExistence type="inferred from homology"/>
<keyword evidence="13" id="KW-0325">Glycoprotein</keyword>
<evidence type="ECO:0000256" key="7">
    <source>
        <dbReference type="ARBA" id="ARBA00022801"/>
    </source>
</evidence>
<comment type="similarity">
    <text evidence="3">Belongs to the peptidase M28 family.</text>
</comment>
<evidence type="ECO:0000256" key="5">
    <source>
        <dbReference type="ARBA" id="ARBA00022692"/>
    </source>
</evidence>
<dbReference type="AlphaFoldDB" id="A0A1E1W5X9"/>
<evidence type="ECO:0000259" key="17">
    <source>
        <dbReference type="Pfam" id="PF22248"/>
    </source>
</evidence>
<keyword evidence="5 15" id="KW-0812">Transmembrane</keyword>
<sequence length="825" mass="92622">MPGVVHERDVEIDNSESFSEEAAQRYLNVTSGNGPRVAGTAYHLNKTRDLKELLDAIALQGRLPVWTDWQRTDGDYWLAFNPPHLNVYRNVSNVIALLEGESGVHANGSLGSTLLVNCHYDSVPYAIGTSDNMIFCAVMIETLSRLSRRQQRLKHNVVFLFNGAEENPLQGSHAFLQHAWSKNIVDVINLDAAGMNGKPIIFQVTDPRILAAYRRVVPRPSGQSIGQFLFSSGIIPSDTDFRIWRDFGKIRGMDIAFIKWGHLYHTRYDSPKYLMPGVVQNAGTMLLKLVTEVAEIEDLYVEKESTYSVYYDYLYTFLVTYSLSAALAIDIIVALFGVTSVLYYVWLVGLRWSSVQELLFSVVGRMVSMAAGIVVTAILVPISVASTTQLRYLSQPWIVVPMYWMPYVITAVCVSQLFDAWRTKRSGLNRSIRSLQAQAATRLLLSAVLLVLCCVPAVTTMRYMFTVPLLIMSVMSLVSLTLVRYIKLTAWQQLLMEVTFSLPTTMFLLSLSLKFTALLQPIMGRSHTDTPDYVIAAVNTGLAVLVSCSVSGIELLFSRKRLWVVAGPLAAVCVIIMFIPFSPYQDEGPSTQRHYWFHTEIITYNYAGEVTDRSSGVLVTKHDAYSTRTVLSELRSRGAELVARTDFDSDCQRHVLCNLPLFRPRFAPYLRESLLLETGPPAPFTPEASVRLISKNCTGELCTFNFTMTGPPHNTLTLWPLPQVTLTSWSFAAPPLPSLEHGGRPVYMLIHSTATWSEHDQPLNFTVNFIVPLSQQAAPVVQLTQHAHKIFHPEDYTPEYRSLVDAAPAYFNIASFMSFRFNYVF</sequence>
<dbReference type="InterPro" id="IPR045175">
    <property type="entry name" value="M28_fam"/>
</dbReference>
<keyword evidence="7" id="KW-0378">Hydrolase</keyword>
<dbReference type="Pfam" id="PF04389">
    <property type="entry name" value="Peptidase_M28"/>
    <property type="match status" value="1"/>
</dbReference>
<keyword evidence="9" id="KW-0862">Zinc</keyword>
<dbReference type="SUPFAM" id="SSF53187">
    <property type="entry name" value="Zn-dependent exopeptidases"/>
    <property type="match status" value="1"/>
</dbReference>
<feature type="transmembrane region" description="Helical" evidence="15">
    <location>
        <begin position="494"/>
        <end position="513"/>
    </location>
</feature>
<dbReference type="InterPro" id="IPR007484">
    <property type="entry name" value="Peptidase_M28"/>
</dbReference>
<evidence type="ECO:0000256" key="4">
    <source>
        <dbReference type="ARBA" id="ARBA00022670"/>
    </source>
</evidence>